<dbReference type="AlphaFoldDB" id="A0A0S7BTW7"/>
<evidence type="ECO:0000259" key="3">
    <source>
        <dbReference type="Pfam" id="PF22725"/>
    </source>
</evidence>
<keyword evidence="5" id="KW-1185">Reference proteome</keyword>
<evidence type="ECO:0000256" key="1">
    <source>
        <dbReference type="ARBA" id="ARBA00023002"/>
    </source>
</evidence>
<evidence type="ECO:0000313" key="4">
    <source>
        <dbReference type="EMBL" id="GAP41310.1"/>
    </source>
</evidence>
<organism evidence="4">
    <name type="scientific">Flexilinea flocculi</name>
    <dbReference type="NCBI Taxonomy" id="1678840"/>
    <lineage>
        <taxon>Bacteria</taxon>
        <taxon>Bacillati</taxon>
        <taxon>Chloroflexota</taxon>
        <taxon>Anaerolineae</taxon>
        <taxon>Anaerolineales</taxon>
        <taxon>Anaerolineaceae</taxon>
        <taxon>Flexilinea</taxon>
    </lineage>
</organism>
<dbReference type="InterPro" id="IPR050463">
    <property type="entry name" value="Gfo/Idh/MocA_oxidrdct_glycsds"/>
</dbReference>
<dbReference type="GO" id="GO:0016491">
    <property type="term" value="F:oxidoreductase activity"/>
    <property type="evidence" value="ECO:0007669"/>
    <property type="project" value="UniProtKB-KW"/>
</dbReference>
<dbReference type="SUPFAM" id="SSF51735">
    <property type="entry name" value="NAD(P)-binding Rossmann-fold domains"/>
    <property type="match status" value="1"/>
</dbReference>
<feature type="domain" description="Gfo/Idh/MocA-like oxidoreductase N-terminal" evidence="2">
    <location>
        <begin position="5"/>
        <end position="122"/>
    </location>
</feature>
<dbReference type="OrthoDB" id="9815825at2"/>
<feature type="domain" description="GFO/IDH/MocA-like oxidoreductase" evidence="3">
    <location>
        <begin position="139"/>
        <end position="281"/>
    </location>
</feature>
<reference evidence="4" key="1">
    <citation type="journal article" date="2015" name="Genome Announc.">
        <title>Draft Genome Sequence of Anaerolineae Strain TC1, a Novel Isolate from a Methanogenic Wastewater Treatment System.</title>
        <authorList>
            <person name="Matsuura N."/>
            <person name="Tourlousse D.M."/>
            <person name="Sun L."/>
            <person name="Toyonaga M."/>
            <person name="Kuroda K."/>
            <person name="Ohashi A."/>
            <person name="Cruz R."/>
            <person name="Yamaguchi T."/>
            <person name="Sekiguchi Y."/>
        </authorList>
    </citation>
    <scope>NUCLEOTIDE SEQUENCE [LARGE SCALE GENOMIC DNA]</scope>
    <source>
        <strain evidence="4">TC1</strain>
    </source>
</reference>
<dbReference type="InterPro" id="IPR000683">
    <property type="entry name" value="Gfo/Idh/MocA-like_OxRdtase_N"/>
</dbReference>
<dbReference type="PANTHER" id="PTHR43818:SF11">
    <property type="entry name" value="BCDNA.GH03377"/>
    <property type="match status" value="1"/>
</dbReference>
<gene>
    <name evidence="4" type="ORF">ATC1_131295</name>
</gene>
<dbReference type="PANTHER" id="PTHR43818">
    <property type="entry name" value="BCDNA.GH03377"/>
    <property type="match status" value="1"/>
</dbReference>
<dbReference type="GO" id="GO:0000166">
    <property type="term" value="F:nucleotide binding"/>
    <property type="evidence" value="ECO:0007669"/>
    <property type="project" value="InterPro"/>
</dbReference>
<dbReference type="Pfam" id="PF01408">
    <property type="entry name" value="GFO_IDH_MocA"/>
    <property type="match status" value="1"/>
</dbReference>
<dbReference type="InterPro" id="IPR036291">
    <property type="entry name" value="NAD(P)-bd_dom_sf"/>
</dbReference>
<dbReference type="Gene3D" id="3.30.360.10">
    <property type="entry name" value="Dihydrodipicolinate Reductase, domain 2"/>
    <property type="match status" value="1"/>
</dbReference>
<protein>
    <submittedName>
        <fullName evidence="4">Predicted dehydrogenase</fullName>
    </submittedName>
</protein>
<sequence length="384" mass="43855">MTKLKAGISGTGFIGPVHVECLRRLNIPVKGICGSSSQRAIDSALRLELEKGYSSFQEMLEDPEINVVHICSPNNVHYEQAKAAMLAGKHIVCEKPLAVNSKESAELIQISRETNRIAAVNFNLRFYPMNHEVRSIVQDEAEFGKIFTITGCYFQDWLLKDTDWSWRLDPKINGSLRTVADIASHWIDLVRFITKKDVESVFADFKTFINNRKKPKNSVAAFSNKLLISDEYTEVPIENEDFASIMLRMKDGVFGQVNVSQMCSGRKNRLFYEINGSKKSVAFDQEKCNEIWIGNRDKPNEILMRDPSLVHQEAREIISYPGGHLEGYSDTMKQHFQKIYRYIENGNFNLPKDFASIEDGHYIIKVNEAIEKSAKEGRWIDIES</sequence>
<dbReference type="Gene3D" id="3.40.50.720">
    <property type="entry name" value="NAD(P)-binding Rossmann-like Domain"/>
    <property type="match status" value="1"/>
</dbReference>
<accession>A0A0S7BTW7</accession>
<dbReference type="STRING" id="1678840.ATC1_131295"/>
<dbReference type="Proteomes" id="UP000053370">
    <property type="component" value="Unassembled WGS sequence"/>
</dbReference>
<evidence type="ECO:0000313" key="5">
    <source>
        <dbReference type="Proteomes" id="UP000053370"/>
    </source>
</evidence>
<dbReference type="Pfam" id="PF22725">
    <property type="entry name" value="GFO_IDH_MocA_C3"/>
    <property type="match status" value="1"/>
</dbReference>
<keyword evidence="1" id="KW-0560">Oxidoreductase</keyword>
<dbReference type="SUPFAM" id="SSF55347">
    <property type="entry name" value="Glyceraldehyde-3-phosphate dehydrogenase-like, C-terminal domain"/>
    <property type="match status" value="1"/>
</dbReference>
<proteinExistence type="predicted"/>
<name>A0A0S7BTW7_9CHLR</name>
<dbReference type="EMBL" id="DF968181">
    <property type="protein sequence ID" value="GAP41310.1"/>
    <property type="molecule type" value="Genomic_DNA"/>
</dbReference>
<evidence type="ECO:0000259" key="2">
    <source>
        <dbReference type="Pfam" id="PF01408"/>
    </source>
</evidence>
<dbReference type="InterPro" id="IPR055170">
    <property type="entry name" value="GFO_IDH_MocA-like_dom"/>
</dbReference>